<reference evidence="1" key="1">
    <citation type="journal article" date="2020" name="Nature">
        <title>Giant virus diversity and host interactions through global metagenomics.</title>
        <authorList>
            <person name="Schulz F."/>
            <person name="Roux S."/>
            <person name="Paez-Espino D."/>
            <person name="Jungbluth S."/>
            <person name="Walsh D.A."/>
            <person name="Denef V.J."/>
            <person name="McMahon K.D."/>
            <person name="Konstantinidis K.T."/>
            <person name="Eloe-Fadrosh E.A."/>
            <person name="Kyrpides N.C."/>
            <person name="Woyke T."/>
        </authorList>
    </citation>
    <scope>NUCLEOTIDE SEQUENCE</scope>
    <source>
        <strain evidence="1">GVMAG-S-3300013286-35</strain>
    </source>
</reference>
<name>A0A6C0KWQ7_9ZZZZ</name>
<evidence type="ECO:0000313" key="1">
    <source>
        <dbReference type="EMBL" id="QHU21691.1"/>
    </source>
</evidence>
<dbReference type="AlphaFoldDB" id="A0A6C0KWQ7"/>
<sequence>MSAVTSSNAASGAVTGTPRRTYVTINAFNGYFYTYTTSTDFTGGQFVTTGSLGSVSGANATTCPAGRVLRENGKRLYPGVNPGVTSMLVGVFDDKTFLNGFIDPNAKVFQTQNNDIATSYPDQVDADNTETRDLGNGVYTRGDLRAEGILDLSGSAIIGNDLIVDNDSYLKGDVTHYQSTFVHAPIRIGNAGSYITKIKAGTVTFDAPNVGARNVQAVEVTVAAFNPATDTIHFNIAAGLDGGLALGGAYLKPATTTTAVLRIINYTNSDINPGPLTFTYTLINYSTV</sequence>
<proteinExistence type="predicted"/>
<protein>
    <submittedName>
        <fullName evidence="1">Uncharacterized protein</fullName>
    </submittedName>
</protein>
<dbReference type="EMBL" id="MN740992">
    <property type="protein sequence ID" value="QHU21691.1"/>
    <property type="molecule type" value="Genomic_DNA"/>
</dbReference>
<accession>A0A6C0KWQ7</accession>
<organism evidence="1">
    <name type="scientific">viral metagenome</name>
    <dbReference type="NCBI Taxonomy" id="1070528"/>
    <lineage>
        <taxon>unclassified sequences</taxon>
        <taxon>metagenomes</taxon>
        <taxon>organismal metagenomes</taxon>
    </lineage>
</organism>